<sequence length="197" mass="21744">MKAVLTGDIINSRAATGWQEQLVSVLEMYGTTPENWEIYRGDSFQLLLDASHALKAALHIKATIKTNSALDVRIAIGIGDYTYKANHVTQANGSAFVHSGTAFDAIKTNTLVIQSDFKSVDETLNIMFSLASLTMDNWPAVTAQIVKARFEEPHLNQTELSQKLDKAQSAISKALSRAGYDEISKMLNFYTDQINKL</sequence>
<dbReference type="RefSeq" id="WP_009780426.1">
    <property type="nucleotide sequence ID" value="NZ_CH672395.1"/>
</dbReference>
<accession>A3XNE2</accession>
<evidence type="ECO:0000313" key="1">
    <source>
        <dbReference type="EMBL" id="EAQ48929.1"/>
    </source>
</evidence>
<dbReference type="HOGENOM" id="CLU_085936_1_0_10"/>
<dbReference type="EMBL" id="AANC01000006">
    <property type="protein sequence ID" value="EAQ48929.1"/>
    <property type="molecule type" value="Genomic_DNA"/>
</dbReference>
<dbReference type="Proteomes" id="UP000001601">
    <property type="component" value="Unassembled WGS sequence"/>
</dbReference>
<reference evidence="1 2" key="1">
    <citation type="journal article" date="2007" name="Nature">
        <title>Light stimulates growth of proteorhodopsin-containing marine Flavobacteria.</title>
        <authorList>
            <person name="Gomez-Consarnau L."/>
            <person name="Gonzalez J.M."/>
            <person name="Coll-Llado M."/>
            <person name="Gourdon P."/>
            <person name="Pascher T."/>
            <person name="Neutze R."/>
            <person name="Pedros-Alio C."/>
            <person name="Pinhassi J."/>
        </authorList>
    </citation>
    <scope>NUCLEOTIDE SEQUENCE [LARGE SCALE GENOMIC DNA]</scope>
    <source>
        <strain evidence="1 2">MED217</strain>
    </source>
</reference>
<gene>
    <name evidence="1" type="ORF">MED217_10282</name>
</gene>
<dbReference type="AlphaFoldDB" id="A3XNE2"/>
<dbReference type="OrthoDB" id="7064118at2"/>
<proteinExistence type="predicted"/>
<dbReference type="Pfam" id="PF16264">
    <property type="entry name" value="SatD"/>
    <property type="match status" value="1"/>
</dbReference>
<protein>
    <submittedName>
        <fullName evidence="1">Uncharacterized protein</fullName>
    </submittedName>
</protein>
<dbReference type="InterPro" id="IPR032580">
    <property type="entry name" value="SatD"/>
</dbReference>
<dbReference type="eggNOG" id="COG1595">
    <property type="taxonomic scope" value="Bacteria"/>
</dbReference>
<keyword evidence="2" id="KW-1185">Reference proteome</keyword>
<organism evidence="1 2">
    <name type="scientific">Leeuwenhoekiella blandensis (strain CECT 7118 / CCUG 51940 / KCTC 22103 / MED217)</name>
    <name type="common">Flavobacterium sp. (strain MED217)</name>
    <dbReference type="NCBI Taxonomy" id="398720"/>
    <lineage>
        <taxon>Bacteria</taxon>
        <taxon>Pseudomonadati</taxon>
        <taxon>Bacteroidota</taxon>
        <taxon>Flavobacteriia</taxon>
        <taxon>Flavobacteriales</taxon>
        <taxon>Flavobacteriaceae</taxon>
        <taxon>Leeuwenhoekiella</taxon>
    </lineage>
</organism>
<comment type="caution">
    <text evidence="1">The sequence shown here is derived from an EMBL/GenBank/DDBJ whole genome shotgun (WGS) entry which is preliminary data.</text>
</comment>
<dbReference type="STRING" id="398720.MED217_10282"/>
<evidence type="ECO:0000313" key="2">
    <source>
        <dbReference type="Proteomes" id="UP000001601"/>
    </source>
</evidence>
<name>A3XNE2_LEEBM</name>